<comment type="caution">
    <text evidence="8">The sequence shown here is derived from an EMBL/GenBank/DDBJ whole genome shotgun (WGS) entry which is preliminary data.</text>
</comment>
<evidence type="ECO:0000256" key="1">
    <source>
        <dbReference type="ARBA" id="ARBA00001933"/>
    </source>
</evidence>
<sequence>MRSVVAALEESRIREVANAGLGRPDVLRFWFGESDEVTPEVVRAAAIASLQAGETFYAHNLGLPELREAIAAYMAHTHPAQSRQAADWFGRIAVTSGGVNGLMLAAQALVDAGDEVVVVEPAWPNLVAQPRILGARVRTVSLAPDAYGHWRLDLSALLGAITPATRLLVVNSPNNPTGWTLDAREQAAILAHCRGTGTWIVADEVYERLYYPDGEGAGDAACAPSFLDLAQPEDRLIVAHSFSKSFLMTGWRLGWLVLPPSLTHALGKLVEYNTSCAPVFVQRGALAALQQAHERVPPLVARFRQGRDTLLAALTALPGVQAAPPPGGMYVFFRLSGRGDDDLALAKQLVREAGLGLAPGSAFGDAGRGWLRWCFASRDPARLQQGVDRLREWLRL</sequence>
<dbReference type="InterPro" id="IPR015424">
    <property type="entry name" value="PyrdxlP-dep_Trfase"/>
</dbReference>
<proteinExistence type="inferred from homology"/>
<keyword evidence="9" id="KW-1185">Reference proteome</keyword>
<dbReference type="OrthoDB" id="9803354at2"/>
<reference evidence="8 9" key="1">
    <citation type="submission" date="2016-06" db="EMBL/GenBank/DDBJ databases">
        <title>Genome sequence of Tepidimonas fonticaldi PL17.</title>
        <authorList>
            <person name="Pinnaka A.K."/>
        </authorList>
    </citation>
    <scope>NUCLEOTIDE SEQUENCE [LARGE SCALE GENOMIC DNA]</scope>
    <source>
        <strain evidence="8 9">PL17</strain>
    </source>
</reference>
<comment type="similarity">
    <text evidence="2 6">Belongs to the class-I pyridoxal-phosphate-dependent aminotransferase family.</text>
</comment>
<keyword evidence="3 6" id="KW-0032">Aminotransferase</keyword>
<dbReference type="PROSITE" id="PS00105">
    <property type="entry name" value="AA_TRANSFER_CLASS_1"/>
    <property type="match status" value="1"/>
</dbReference>
<dbReference type="InterPro" id="IPR004839">
    <property type="entry name" value="Aminotransferase_I/II_large"/>
</dbReference>
<evidence type="ECO:0000259" key="7">
    <source>
        <dbReference type="Pfam" id="PF00155"/>
    </source>
</evidence>
<dbReference type="Proteomes" id="UP000091969">
    <property type="component" value="Unassembled WGS sequence"/>
</dbReference>
<keyword evidence="5" id="KW-0663">Pyridoxal phosphate</keyword>
<protein>
    <recommendedName>
        <fullName evidence="6">Aminotransferase</fullName>
        <ecNumber evidence="6">2.6.1.-</ecNumber>
    </recommendedName>
</protein>
<dbReference type="GO" id="GO:0008483">
    <property type="term" value="F:transaminase activity"/>
    <property type="evidence" value="ECO:0007669"/>
    <property type="project" value="UniProtKB-KW"/>
</dbReference>
<evidence type="ECO:0000256" key="5">
    <source>
        <dbReference type="ARBA" id="ARBA00022898"/>
    </source>
</evidence>
<dbReference type="SUPFAM" id="SSF53383">
    <property type="entry name" value="PLP-dependent transferases"/>
    <property type="match status" value="1"/>
</dbReference>
<dbReference type="EC" id="2.6.1.-" evidence="6"/>
<dbReference type="EMBL" id="LZDH01000056">
    <property type="protein sequence ID" value="OBS30580.1"/>
    <property type="molecule type" value="Genomic_DNA"/>
</dbReference>
<dbReference type="GO" id="GO:0006520">
    <property type="term" value="P:amino acid metabolic process"/>
    <property type="evidence" value="ECO:0007669"/>
    <property type="project" value="InterPro"/>
</dbReference>
<accession>A0A1A6DUW4</accession>
<dbReference type="STRING" id="1101373.A9O67_06150"/>
<dbReference type="RefSeq" id="WP_068609162.1">
    <property type="nucleotide sequence ID" value="NZ_LZDH01000056.1"/>
</dbReference>
<dbReference type="InterPro" id="IPR015421">
    <property type="entry name" value="PyrdxlP-dep_Trfase_major"/>
</dbReference>
<organism evidence="8 9">
    <name type="scientific">Tepidimonas fonticaldi</name>
    <dbReference type="NCBI Taxonomy" id="1101373"/>
    <lineage>
        <taxon>Bacteria</taxon>
        <taxon>Pseudomonadati</taxon>
        <taxon>Pseudomonadota</taxon>
        <taxon>Betaproteobacteria</taxon>
        <taxon>Burkholderiales</taxon>
        <taxon>Tepidimonas</taxon>
    </lineage>
</organism>
<dbReference type="Pfam" id="PF00155">
    <property type="entry name" value="Aminotran_1_2"/>
    <property type="match status" value="1"/>
</dbReference>
<evidence type="ECO:0000313" key="8">
    <source>
        <dbReference type="EMBL" id="OBS30580.1"/>
    </source>
</evidence>
<keyword evidence="4 6" id="KW-0808">Transferase</keyword>
<evidence type="ECO:0000256" key="2">
    <source>
        <dbReference type="ARBA" id="ARBA00007441"/>
    </source>
</evidence>
<dbReference type="AlphaFoldDB" id="A0A1A6DUW4"/>
<dbReference type="GO" id="GO:0030170">
    <property type="term" value="F:pyridoxal phosphate binding"/>
    <property type="evidence" value="ECO:0007669"/>
    <property type="project" value="InterPro"/>
</dbReference>
<dbReference type="InterPro" id="IPR004838">
    <property type="entry name" value="NHTrfase_class1_PyrdxlP-BS"/>
</dbReference>
<dbReference type="InterPro" id="IPR050596">
    <property type="entry name" value="AspAT/PAT-like"/>
</dbReference>
<dbReference type="Gene3D" id="3.40.640.10">
    <property type="entry name" value="Type I PLP-dependent aspartate aminotransferase-like (Major domain)"/>
    <property type="match status" value="1"/>
</dbReference>
<dbReference type="PANTHER" id="PTHR46383">
    <property type="entry name" value="ASPARTATE AMINOTRANSFERASE"/>
    <property type="match status" value="1"/>
</dbReference>
<evidence type="ECO:0000313" key="9">
    <source>
        <dbReference type="Proteomes" id="UP000091969"/>
    </source>
</evidence>
<dbReference type="NCBIfam" id="NF004770">
    <property type="entry name" value="PRK06108.1"/>
    <property type="match status" value="1"/>
</dbReference>
<comment type="cofactor">
    <cofactor evidence="1 6">
        <name>pyridoxal 5'-phosphate</name>
        <dbReference type="ChEBI" id="CHEBI:597326"/>
    </cofactor>
</comment>
<gene>
    <name evidence="8" type="ORF">A9O67_06150</name>
</gene>
<name>A0A1A6DUW4_9BURK</name>
<dbReference type="CDD" id="cd00609">
    <property type="entry name" value="AAT_like"/>
    <property type="match status" value="1"/>
</dbReference>
<evidence type="ECO:0000256" key="4">
    <source>
        <dbReference type="ARBA" id="ARBA00022679"/>
    </source>
</evidence>
<evidence type="ECO:0000256" key="3">
    <source>
        <dbReference type="ARBA" id="ARBA00022576"/>
    </source>
</evidence>
<evidence type="ECO:0000256" key="6">
    <source>
        <dbReference type="RuleBase" id="RU000481"/>
    </source>
</evidence>
<feature type="domain" description="Aminotransferase class I/classII large" evidence="7">
    <location>
        <begin position="35"/>
        <end position="390"/>
    </location>
</feature>